<keyword evidence="2" id="KW-1185">Reference proteome</keyword>
<evidence type="ECO:0000313" key="1">
    <source>
        <dbReference type="EMBL" id="KVP98310.1"/>
    </source>
</evidence>
<accession>A0AAW3MZA0</accession>
<gene>
    <name evidence="1" type="ORF">WJ96_07255</name>
</gene>
<organism evidence="1 2">
    <name type="scientific">Burkholderia ubonensis</name>
    <dbReference type="NCBI Taxonomy" id="101571"/>
    <lineage>
        <taxon>Bacteria</taxon>
        <taxon>Pseudomonadati</taxon>
        <taxon>Pseudomonadota</taxon>
        <taxon>Betaproteobacteria</taxon>
        <taxon>Burkholderiales</taxon>
        <taxon>Burkholderiaceae</taxon>
        <taxon>Burkholderia</taxon>
        <taxon>Burkholderia cepacia complex</taxon>
    </lineage>
</organism>
<evidence type="ECO:0000313" key="2">
    <source>
        <dbReference type="Proteomes" id="UP000056453"/>
    </source>
</evidence>
<dbReference type="AlphaFoldDB" id="A0AAW3MZA0"/>
<evidence type="ECO:0008006" key="3">
    <source>
        <dbReference type="Google" id="ProtNLM"/>
    </source>
</evidence>
<name>A0AAW3MZA0_9BURK</name>
<dbReference type="EMBL" id="LPBJ01000047">
    <property type="protein sequence ID" value="KVP98310.1"/>
    <property type="molecule type" value="Genomic_DNA"/>
</dbReference>
<proteinExistence type="predicted"/>
<reference evidence="1 2" key="1">
    <citation type="submission" date="2015-11" db="EMBL/GenBank/DDBJ databases">
        <title>Expanding the genomic diversity of Burkholderia species for the development of highly accurate diagnostics.</title>
        <authorList>
            <person name="Sahl J."/>
            <person name="Keim P."/>
            <person name="Wagner D."/>
        </authorList>
    </citation>
    <scope>NUCLEOTIDE SEQUENCE [LARGE SCALE GENOMIC DNA]</scope>
    <source>
        <strain evidence="1 2">MSMB1808WGS</strain>
    </source>
</reference>
<dbReference type="Proteomes" id="UP000056453">
    <property type="component" value="Unassembled WGS sequence"/>
</dbReference>
<protein>
    <recommendedName>
        <fullName evidence="3">Tle cognate immunity protein 4 C-terminal domain-containing protein</fullName>
    </recommendedName>
</protein>
<sequence length="172" mass="19299">MLVSGTACTPDGYTDSPAMGAFFQQLVPDASKDGVEQVSVCSYDDKWYASIYFADRMLYHYQLERDLQSVKLESSSTAAQRKIDIERGHNLDLECIGFEDGFGFNSFKARGSYRFELGRSYVNGNVRKSIVVNYPFDDTVKQRLKGAALAVQQAVNDHKKFVPVEATWGLKP</sequence>
<comment type="caution">
    <text evidence="1">The sequence shown here is derived from an EMBL/GenBank/DDBJ whole genome shotgun (WGS) entry which is preliminary data.</text>
</comment>